<proteinExistence type="predicted"/>
<dbReference type="EMBL" id="KF602048">
    <property type="protein sequence ID" value="AHE38972.1"/>
    <property type="molecule type" value="Genomic_DNA"/>
</dbReference>
<keyword evidence="1" id="KW-0732">Signal</keyword>
<feature type="signal peptide" evidence="1">
    <location>
        <begin position="1"/>
        <end position="26"/>
    </location>
</feature>
<keyword evidence="2" id="KW-0614">Plasmid</keyword>
<reference evidence="2" key="1">
    <citation type="submission" date="2013-09" db="EMBL/GenBank/DDBJ databases">
        <title>Complete nucleotide sequence of Streptomyces linear plasmid pFRL3.</title>
        <authorList>
            <person name="Chen Z."/>
            <person name="Fang P."/>
            <person name="Qin Z."/>
        </authorList>
    </citation>
    <scope>NUCLEOTIDE SEQUENCE</scope>
    <source>
        <plasmid evidence="2">pFRL3</plasmid>
    </source>
</reference>
<evidence type="ECO:0000313" key="2">
    <source>
        <dbReference type="EMBL" id="AHE38972.1"/>
    </source>
</evidence>
<protein>
    <submittedName>
        <fullName evidence="2">Uncharacterized protein</fullName>
    </submittedName>
</protein>
<evidence type="ECO:0000256" key="1">
    <source>
        <dbReference type="SAM" id="SignalP"/>
    </source>
</evidence>
<feature type="chain" id="PRO_5004784594" evidence="1">
    <location>
        <begin position="27"/>
        <end position="71"/>
    </location>
</feature>
<gene>
    <name evidence="2" type="ORF">pFRL3_195</name>
</gene>
<geneLocation type="plasmid" evidence="2">
    <name>pFRL3</name>
</geneLocation>
<organism evidence="2">
    <name type="scientific">Streptomyces sp. FR1</name>
    <dbReference type="NCBI Taxonomy" id="349971"/>
    <lineage>
        <taxon>Bacteria</taxon>
        <taxon>Bacillati</taxon>
        <taxon>Actinomycetota</taxon>
        <taxon>Actinomycetes</taxon>
        <taxon>Kitasatosporales</taxon>
        <taxon>Streptomycetaceae</taxon>
        <taxon>Streptomyces</taxon>
    </lineage>
</organism>
<name>V9Z345_9ACTN</name>
<sequence length="71" mass="7129">MRTIARIGVGLAALAVVALAPATASADTPADSGAQYGQHVRQCAQTMGFSGTHNPGMHQGYAGWDGMPCAG</sequence>
<accession>V9Z345</accession>
<dbReference type="AlphaFoldDB" id="V9Z345"/>
<dbReference type="RefSeq" id="WP_024126353.1">
    <property type="nucleotide sequence ID" value="NC_023283.1"/>
</dbReference>